<reference evidence="2" key="1">
    <citation type="submission" date="2022-11" db="UniProtKB">
        <authorList>
            <consortium name="WormBaseParasite"/>
        </authorList>
    </citation>
    <scope>IDENTIFICATION</scope>
</reference>
<organism evidence="1 2">
    <name type="scientific">Romanomermis culicivorax</name>
    <name type="common">Nematode worm</name>
    <dbReference type="NCBI Taxonomy" id="13658"/>
    <lineage>
        <taxon>Eukaryota</taxon>
        <taxon>Metazoa</taxon>
        <taxon>Ecdysozoa</taxon>
        <taxon>Nematoda</taxon>
        <taxon>Enoplea</taxon>
        <taxon>Dorylaimia</taxon>
        <taxon>Mermithida</taxon>
        <taxon>Mermithoidea</taxon>
        <taxon>Mermithidae</taxon>
        <taxon>Romanomermis</taxon>
    </lineage>
</organism>
<proteinExistence type="predicted"/>
<name>A0A915IT35_ROMCU</name>
<keyword evidence="1" id="KW-1185">Reference proteome</keyword>
<dbReference type="WBParaSite" id="nRc.2.0.1.t17030-RA">
    <property type="protein sequence ID" value="nRc.2.0.1.t17030-RA"/>
    <property type="gene ID" value="nRc.2.0.1.g17030"/>
</dbReference>
<accession>A0A915IT35</accession>
<evidence type="ECO:0000313" key="2">
    <source>
        <dbReference type="WBParaSite" id="nRc.2.0.1.t17030-RA"/>
    </source>
</evidence>
<sequence>HREVFDKPEADWSFSAQTLDDFCQSIVETIEENQRWSAGSANQVETLRNKIQTYWNCLLKEFFKTMFAAYGENANIGTEIDSGKLSG</sequence>
<dbReference type="Proteomes" id="UP000887565">
    <property type="component" value="Unplaced"/>
</dbReference>
<evidence type="ECO:0000313" key="1">
    <source>
        <dbReference type="Proteomes" id="UP000887565"/>
    </source>
</evidence>
<dbReference type="AlphaFoldDB" id="A0A915IT35"/>
<protein>
    <submittedName>
        <fullName evidence="2">Uncharacterized protein</fullName>
    </submittedName>
</protein>